<proteinExistence type="predicted"/>
<feature type="compositionally biased region" description="Polar residues" evidence="1">
    <location>
        <begin position="8"/>
        <end position="24"/>
    </location>
</feature>
<sequence length="66" mass="7139">MNALKRSQAVNVRVPTSTLRPGGTTQNINNCSDFAQTCTDPYYTSSSFSHHHSQASIDAPSLPDIT</sequence>
<dbReference type="HOGENOM" id="CLU_2831917_0_0_1"/>
<gene>
    <name evidence="2" type="ORF">PAXRUDRAFT_20402</name>
</gene>
<evidence type="ECO:0000313" key="3">
    <source>
        <dbReference type="Proteomes" id="UP000054538"/>
    </source>
</evidence>
<feature type="region of interest" description="Disordered" evidence="1">
    <location>
        <begin position="1"/>
        <end position="24"/>
    </location>
</feature>
<accession>A0A0D0CEG8</accession>
<evidence type="ECO:0000313" key="2">
    <source>
        <dbReference type="EMBL" id="KIK73893.1"/>
    </source>
</evidence>
<feature type="region of interest" description="Disordered" evidence="1">
    <location>
        <begin position="45"/>
        <end position="66"/>
    </location>
</feature>
<evidence type="ECO:0000256" key="1">
    <source>
        <dbReference type="SAM" id="MobiDB-lite"/>
    </source>
</evidence>
<reference evidence="2 3" key="1">
    <citation type="submission" date="2014-04" db="EMBL/GenBank/DDBJ databases">
        <authorList>
            <consortium name="DOE Joint Genome Institute"/>
            <person name="Kuo A."/>
            <person name="Kohler A."/>
            <person name="Jargeat P."/>
            <person name="Nagy L.G."/>
            <person name="Floudas D."/>
            <person name="Copeland A."/>
            <person name="Barry K.W."/>
            <person name="Cichocki N."/>
            <person name="Veneault-Fourrey C."/>
            <person name="LaButti K."/>
            <person name="Lindquist E.A."/>
            <person name="Lipzen A."/>
            <person name="Lundell T."/>
            <person name="Morin E."/>
            <person name="Murat C."/>
            <person name="Sun H."/>
            <person name="Tunlid A."/>
            <person name="Henrissat B."/>
            <person name="Grigoriev I.V."/>
            <person name="Hibbett D.S."/>
            <person name="Martin F."/>
            <person name="Nordberg H.P."/>
            <person name="Cantor M.N."/>
            <person name="Hua S.X."/>
        </authorList>
    </citation>
    <scope>NUCLEOTIDE SEQUENCE [LARGE SCALE GENOMIC DNA]</scope>
    <source>
        <strain evidence="2 3">Ve08.2h10</strain>
    </source>
</reference>
<dbReference type="InParanoid" id="A0A0D0CEG8"/>
<dbReference type="Proteomes" id="UP000054538">
    <property type="component" value="Unassembled WGS sequence"/>
</dbReference>
<protein>
    <submittedName>
        <fullName evidence="2">Uncharacterized protein</fullName>
    </submittedName>
</protein>
<name>A0A0D0CEG8_9AGAM</name>
<reference evidence="3" key="2">
    <citation type="submission" date="2015-01" db="EMBL/GenBank/DDBJ databases">
        <title>Evolutionary Origins and Diversification of the Mycorrhizal Mutualists.</title>
        <authorList>
            <consortium name="DOE Joint Genome Institute"/>
            <consortium name="Mycorrhizal Genomics Consortium"/>
            <person name="Kohler A."/>
            <person name="Kuo A."/>
            <person name="Nagy L.G."/>
            <person name="Floudas D."/>
            <person name="Copeland A."/>
            <person name="Barry K.W."/>
            <person name="Cichocki N."/>
            <person name="Veneault-Fourrey C."/>
            <person name="LaButti K."/>
            <person name="Lindquist E.A."/>
            <person name="Lipzen A."/>
            <person name="Lundell T."/>
            <person name="Morin E."/>
            <person name="Murat C."/>
            <person name="Riley R."/>
            <person name="Ohm R."/>
            <person name="Sun H."/>
            <person name="Tunlid A."/>
            <person name="Henrissat B."/>
            <person name="Grigoriev I.V."/>
            <person name="Hibbett D.S."/>
            <person name="Martin F."/>
        </authorList>
    </citation>
    <scope>NUCLEOTIDE SEQUENCE [LARGE SCALE GENOMIC DNA]</scope>
    <source>
        <strain evidence="3">Ve08.2h10</strain>
    </source>
</reference>
<organism evidence="2 3">
    <name type="scientific">Paxillus rubicundulus Ve08.2h10</name>
    <dbReference type="NCBI Taxonomy" id="930991"/>
    <lineage>
        <taxon>Eukaryota</taxon>
        <taxon>Fungi</taxon>
        <taxon>Dikarya</taxon>
        <taxon>Basidiomycota</taxon>
        <taxon>Agaricomycotina</taxon>
        <taxon>Agaricomycetes</taxon>
        <taxon>Agaricomycetidae</taxon>
        <taxon>Boletales</taxon>
        <taxon>Paxilineae</taxon>
        <taxon>Paxillaceae</taxon>
        <taxon>Paxillus</taxon>
    </lineage>
</organism>
<dbReference type="AlphaFoldDB" id="A0A0D0CEG8"/>
<keyword evidence="3" id="KW-1185">Reference proteome</keyword>
<dbReference type="EMBL" id="KN829336">
    <property type="protein sequence ID" value="KIK73893.1"/>
    <property type="molecule type" value="Genomic_DNA"/>
</dbReference>